<evidence type="ECO:0000256" key="4">
    <source>
        <dbReference type="HAMAP-Rule" id="MF_00805"/>
    </source>
</evidence>
<keyword evidence="3 4" id="KW-0597">Phosphoprotein</keyword>
<evidence type="ECO:0000256" key="1">
    <source>
        <dbReference type="ARBA" id="ARBA00004496"/>
    </source>
</evidence>
<keyword evidence="7" id="KW-1185">Reference proteome</keyword>
<keyword evidence="6" id="KW-0456">Lyase</keyword>
<dbReference type="Pfam" id="PF06857">
    <property type="entry name" value="ACP"/>
    <property type="match status" value="1"/>
</dbReference>
<dbReference type="RefSeq" id="WP_061993497.1">
    <property type="nucleotide sequence ID" value="NZ_DF968005.1"/>
</dbReference>
<organism evidence="6 7">
    <name type="scientific">Fructobacillus ficulneus</name>
    <dbReference type="NCBI Taxonomy" id="157463"/>
    <lineage>
        <taxon>Bacteria</taxon>
        <taxon>Bacillati</taxon>
        <taxon>Bacillota</taxon>
        <taxon>Bacilli</taxon>
        <taxon>Lactobacillales</taxon>
        <taxon>Lactobacillaceae</taxon>
        <taxon>Fructobacillus</taxon>
    </lineage>
</organism>
<dbReference type="NCBIfam" id="NF009726">
    <property type="entry name" value="PRK13253.1"/>
    <property type="match status" value="1"/>
</dbReference>
<comment type="subcellular location">
    <subcellularLocation>
        <location evidence="1 4">Cytoplasm</location>
    </subcellularLocation>
</comment>
<name>A0A0K8MHX0_9LACO</name>
<dbReference type="Proteomes" id="UP000253891">
    <property type="component" value="Unassembled WGS sequence"/>
</dbReference>
<dbReference type="STRING" id="157463.GCA_001047075_01064"/>
<dbReference type="GO" id="GO:0016829">
    <property type="term" value="F:lyase activity"/>
    <property type="evidence" value="ECO:0007669"/>
    <property type="project" value="UniProtKB-KW"/>
</dbReference>
<evidence type="ECO:0000256" key="5">
    <source>
        <dbReference type="PIRSR" id="PIRSR002736-50"/>
    </source>
</evidence>
<dbReference type="InterPro" id="IPR006495">
    <property type="entry name" value="CitD"/>
</dbReference>
<dbReference type="OrthoDB" id="1120942at2"/>
<dbReference type="InterPro" id="IPR023439">
    <property type="entry name" value="Mal_deCO2ase/Cit_lyase_ACP"/>
</dbReference>
<accession>A0A0K8MHX0</accession>
<sequence>MEIKKTALAGTLESSDIQIMLSQGQGKIEFSLVSDVAKQFGDQIKATIEKVLAAYQIDDALVKVVDQGALDPVIEARAITVCQRALDLVDQPQWEVL</sequence>
<comment type="similarity">
    <text evidence="4">Belongs to the CitD family.</text>
</comment>
<dbReference type="EMBL" id="DF968005">
    <property type="protein sequence ID" value="GAP00156.1"/>
    <property type="molecule type" value="Genomic_DNA"/>
</dbReference>
<feature type="modified residue" description="O-(phosphoribosyl dephospho-coenzyme A)serine" evidence="4 5">
    <location>
        <position position="14"/>
    </location>
</feature>
<dbReference type="HAMAP" id="MF_00805">
    <property type="entry name" value="CitD"/>
    <property type="match status" value="1"/>
</dbReference>
<evidence type="ECO:0000313" key="6">
    <source>
        <dbReference type="EMBL" id="GAP00156.1"/>
    </source>
</evidence>
<comment type="subunit">
    <text evidence="4">Oligomer with a subunit composition of (alpha,beta,gamma)6.</text>
</comment>
<proteinExistence type="inferred from homology"/>
<keyword evidence="2 4" id="KW-0963">Cytoplasm</keyword>
<gene>
    <name evidence="4 6" type="primary">citD</name>
    <name evidence="6" type="ORF">FFIC_281650</name>
</gene>
<dbReference type="PIRSF" id="PIRSF002736">
    <property type="entry name" value="Citrt_lyas_gamma"/>
    <property type="match status" value="1"/>
</dbReference>
<evidence type="ECO:0000256" key="3">
    <source>
        <dbReference type="ARBA" id="ARBA00022553"/>
    </source>
</evidence>
<reference evidence="6 7" key="1">
    <citation type="journal article" date="2015" name="BMC Genomics">
        <title>Comparative genomics of Fructobacillus spp. and Leuconostoc spp. reveals niche-specific evolution of Fructobacillus spp.</title>
        <authorList>
            <person name="Endo A."/>
            <person name="Tanizawa Y."/>
            <person name="Tanaka N."/>
            <person name="Maeno S."/>
            <person name="Kumar H."/>
            <person name="Shiwa Y."/>
            <person name="Okada S."/>
            <person name="Yoshikawa H."/>
            <person name="Dicks L."/>
            <person name="Nakagawa J."/>
            <person name="Arita M."/>
        </authorList>
    </citation>
    <scope>NUCLEOTIDE SEQUENCE [LARGE SCALE GENOMIC DNA]</scope>
    <source>
        <strain evidence="6 7">JCM 12225</strain>
    </source>
</reference>
<dbReference type="AlphaFoldDB" id="A0A0K8MHX0"/>
<evidence type="ECO:0000313" key="7">
    <source>
        <dbReference type="Proteomes" id="UP000253891"/>
    </source>
</evidence>
<comment type="function">
    <text evidence="4">Covalent carrier of the coenzyme of citrate lyase.</text>
</comment>
<evidence type="ECO:0000256" key="2">
    <source>
        <dbReference type="ARBA" id="ARBA00022490"/>
    </source>
</evidence>
<dbReference type="GO" id="GO:0005737">
    <property type="term" value="C:cytoplasm"/>
    <property type="evidence" value="ECO:0007669"/>
    <property type="project" value="UniProtKB-SubCell"/>
</dbReference>
<dbReference type="NCBIfam" id="TIGR01608">
    <property type="entry name" value="citD"/>
    <property type="match status" value="1"/>
</dbReference>
<protein>
    <recommendedName>
        <fullName evidence="4">Citrate lyase acyl carrier protein</fullName>
    </recommendedName>
    <alternativeName>
        <fullName evidence="4">Citrate lyase gamma chain</fullName>
    </alternativeName>
</protein>